<dbReference type="Pfam" id="PF02675">
    <property type="entry name" value="AdoMet_dc"/>
    <property type="match status" value="1"/>
</dbReference>
<dbReference type="SUPFAM" id="SSF56276">
    <property type="entry name" value="S-adenosylmethionine decarboxylase"/>
    <property type="match status" value="1"/>
</dbReference>
<evidence type="ECO:0000256" key="5">
    <source>
        <dbReference type="ARBA" id="ARBA00023066"/>
    </source>
</evidence>
<dbReference type="InterPro" id="IPR042284">
    <property type="entry name" value="AdoMetDC_N"/>
</dbReference>
<evidence type="ECO:0000313" key="12">
    <source>
        <dbReference type="Proteomes" id="UP000215086"/>
    </source>
</evidence>
<keyword evidence="8 11" id="KW-0456">Lyase</keyword>
<keyword evidence="4" id="KW-0068">Autocatalytic cleavage</keyword>
<protein>
    <submittedName>
        <fullName evidence="11">S-adenosylmethionine decarboxylase proenzyme, prokaryotic class 1B</fullName>
        <ecNumber evidence="11">4.1.1.50</ecNumber>
    </submittedName>
</protein>
<gene>
    <name evidence="11" type="ORF">THTE_2395</name>
</gene>
<keyword evidence="12" id="KW-1185">Reference proteome</keyword>
<name>A0A286RGB8_9BACT</name>
<keyword evidence="3" id="KW-0210">Decarboxylase</keyword>
<organism evidence="11 12">
    <name type="scientific">Thermogutta terrifontis</name>
    <dbReference type="NCBI Taxonomy" id="1331910"/>
    <lineage>
        <taxon>Bacteria</taxon>
        <taxon>Pseudomonadati</taxon>
        <taxon>Planctomycetota</taxon>
        <taxon>Planctomycetia</taxon>
        <taxon>Pirellulales</taxon>
        <taxon>Thermoguttaceae</taxon>
        <taxon>Thermogutta</taxon>
    </lineage>
</organism>
<dbReference type="Proteomes" id="UP000215086">
    <property type="component" value="Chromosome"/>
</dbReference>
<dbReference type="OrthoDB" id="9793120at2"/>
<dbReference type="InterPro" id="IPR017716">
    <property type="entry name" value="S-AdoMet_deCOase_pro-enz"/>
</dbReference>
<evidence type="ECO:0000313" key="11">
    <source>
        <dbReference type="EMBL" id="ASV74997.1"/>
    </source>
</evidence>
<accession>A0A286RGB8</accession>
<keyword evidence="10" id="KW-0670">Pyruvate</keyword>
<evidence type="ECO:0000256" key="2">
    <source>
        <dbReference type="ARBA" id="ARBA00022691"/>
    </source>
</evidence>
<dbReference type="GO" id="GO:0005829">
    <property type="term" value="C:cytosol"/>
    <property type="evidence" value="ECO:0007669"/>
    <property type="project" value="TreeGrafter"/>
</dbReference>
<dbReference type="NCBIfam" id="TIGR03330">
    <property type="entry name" value="SAM_DCase_Bsu"/>
    <property type="match status" value="1"/>
</dbReference>
<keyword evidence="7" id="KW-0865">Zymogen</keyword>
<evidence type="ECO:0000256" key="3">
    <source>
        <dbReference type="ARBA" id="ARBA00022793"/>
    </source>
</evidence>
<keyword evidence="5" id="KW-0745">Spermidine biosynthesis</keyword>
<reference evidence="11 12" key="1">
    <citation type="journal article" name="Front. Microbiol.">
        <title>Sugar Metabolism of the First Thermophilic Planctomycete Thermogutta terrifontis: Comparative Genomic and Transcriptomic Approaches.</title>
        <authorList>
            <person name="Elcheninov A.G."/>
            <person name="Menzel P."/>
            <person name="Gudbergsdottir S.R."/>
            <person name="Slesarev A.I."/>
            <person name="Kadnikov V.V."/>
            <person name="Krogh A."/>
            <person name="Bonch-Osmolovskaya E.A."/>
            <person name="Peng X."/>
            <person name="Kublanov I.V."/>
        </authorList>
    </citation>
    <scope>NUCLEOTIDE SEQUENCE [LARGE SCALE GENOMIC DNA]</scope>
    <source>
        <strain evidence="11 12">R1</strain>
    </source>
</reference>
<dbReference type="PANTHER" id="PTHR33866:SF2">
    <property type="entry name" value="S-ADENOSYLMETHIONINE DECARBOXYLASE PROENZYME"/>
    <property type="match status" value="1"/>
</dbReference>
<dbReference type="InterPro" id="IPR003826">
    <property type="entry name" value="AdoMetDC_fam_prok"/>
</dbReference>
<keyword evidence="2" id="KW-0949">S-adenosyl-L-methionine</keyword>
<dbReference type="EMBL" id="CP018477">
    <property type="protein sequence ID" value="ASV74997.1"/>
    <property type="molecule type" value="Genomic_DNA"/>
</dbReference>
<comment type="cofactor">
    <cofactor evidence="1">
        <name>pyruvate</name>
        <dbReference type="ChEBI" id="CHEBI:15361"/>
    </cofactor>
</comment>
<dbReference type="InterPro" id="IPR016067">
    <property type="entry name" value="S-AdoMet_deCO2ase_core"/>
</dbReference>
<evidence type="ECO:0000256" key="8">
    <source>
        <dbReference type="ARBA" id="ARBA00023239"/>
    </source>
</evidence>
<dbReference type="Gene3D" id="3.30.160.750">
    <property type="match status" value="1"/>
</dbReference>
<sequence>MAVGTHVLGELYGCPPELLRRVESVQPILYSVAEQARFHTVGEQFHQFEPEGVTGVLLLAESHFAVHTWPEKGLVVADVFTCGQEGNAIKAFDLLCEYFKPQQVNKRVITR</sequence>
<dbReference type="KEGG" id="ttf:THTE_2395"/>
<evidence type="ECO:0000256" key="6">
    <source>
        <dbReference type="ARBA" id="ARBA00023115"/>
    </source>
</evidence>
<dbReference type="RefSeq" id="WP_095415180.1">
    <property type="nucleotide sequence ID" value="NZ_CP018477.1"/>
</dbReference>
<dbReference type="Gene3D" id="3.30.360.110">
    <property type="entry name" value="S-adenosylmethionine decarboxylase domain"/>
    <property type="match status" value="1"/>
</dbReference>
<dbReference type="AlphaFoldDB" id="A0A286RGB8"/>
<evidence type="ECO:0000256" key="9">
    <source>
        <dbReference type="ARBA" id="ARBA00023270"/>
    </source>
</evidence>
<proteinExistence type="predicted"/>
<dbReference type="GO" id="GO:0004014">
    <property type="term" value="F:adenosylmethionine decarboxylase activity"/>
    <property type="evidence" value="ECO:0007669"/>
    <property type="project" value="UniProtKB-EC"/>
</dbReference>
<evidence type="ECO:0000256" key="4">
    <source>
        <dbReference type="ARBA" id="ARBA00022813"/>
    </source>
</evidence>
<dbReference type="PANTHER" id="PTHR33866">
    <property type="entry name" value="S-ADENOSYLMETHIONINE DECARBOXYLASE PROENZYME"/>
    <property type="match status" value="1"/>
</dbReference>
<dbReference type="EC" id="4.1.1.50" evidence="11"/>
<evidence type="ECO:0000256" key="10">
    <source>
        <dbReference type="ARBA" id="ARBA00023317"/>
    </source>
</evidence>
<keyword evidence="9" id="KW-0704">Schiff base</keyword>
<keyword evidence="6" id="KW-0620">Polyamine biosynthesis</keyword>
<evidence type="ECO:0000256" key="1">
    <source>
        <dbReference type="ARBA" id="ARBA00001928"/>
    </source>
</evidence>
<evidence type="ECO:0000256" key="7">
    <source>
        <dbReference type="ARBA" id="ARBA00023145"/>
    </source>
</evidence>
<dbReference type="InterPro" id="IPR042286">
    <property type="entry name" value="AdoMetDC_C"/>
</dbReference>
<dbReference type="GO" id="GO:0008295">
    <property type="term" value="P:spermidine biosynthetic process"/>
    <property type="evidence" value="ECO:0007669"/>
    <property type="project" value="UniProtKB-KW"/>
</dbReference>